<evidence type="ECO:0000313" key="2">
    <source>
        <dbReference type="EMBL" id="EPS64357.1"/>
    </source>
</evidence>
<reference evidence="2 3" key="1">
    <citation type="journal article" date="2013" name="BMC Genomics">
        <title>The miniature genome of a carnivorous plant Genlisea aurea contains a low number of genes and short non-coding sequences.</title>
        <authorList>
            <person name="Leushkin E.V."/>
            <person name="Sutormin R.A."/>
            <person name="Nabieva E.R."/>
            <person name="Penin A.A."/>
            <person name="Kondrashov A.S."/>
            <person name="Logacheva M.D."/>
        </authorList>
    </citation>
    <scope>NUCLEOTIDE SEQUENCE [LARGE SCALE GENOMIC DNA]</scope>
</reference>
<accession>S8DWW9</accession>
<organism evidence="2 3">
    <name type="scientific">Genlisea aurea</name>
    <dbReference type="NCBI Taxonomy" id="192259"/>
    <lineage>
        <taxon>Eukaryota</taxon>
        <taxon>Viridiplantae</taxon>
        <taxon>Streptophyta</taxon>
        <taxon>Embryophyta</taxon>
        <taxon>Tracheophyta</taxon>
        <taxon>Spermatophyta</taxon>
        <taxon>Magnoliopsida</taxon>
        <taxon>eudicotyledons</taxon>
        <taxon>Gunneridae</taxon>
        <taxon>Pentapetalae</taxon>
        <taxon>asterids</taxon>
        <taxon>lamiids</taxon>
        <taxon>Lamiales</taxon>
        <taxon>Lentibulariaceae</taxon>
        <taxon>Genlisea</taxon>
    </lineage>
</organism>
<evidence type="ECO:0000313" key="3">
    <source>
        <dbReference type="Proteomes" id="UP000015453"/>
    </source>
</evidence>
<keyword evidence="3" id="KW-1185">Reference proteome</keyword>
<feature type="non-terminal residue" evidence="2">
    <location>
        <position position="189"/>
    </location>
</feature>
<dbReference type="Proteomes" id="UP000015453">
    <property type="component" value="Unassembled WGS sequence"/>
</dbReference>
<dbReference type="SUPFAM" id="SSF53474">
    <property type="entry name" value="alpha/beta-Hydrolases"/>
    <property type="match status" value="1"/>
</dbReference>
<gene>
    <name evidence="2" type="ORF">M569_10424</name>
</gene>
<dbReference type="InterPro" id="IPR029058">
    <property type="entry name" value="AB_hydrolase_fold"/>
</dbReference>
<comment type="caution">
    <text evidence="2">The sequence shown here is derived from an EMBL/GenBank/DDBJ whole genome shotgun (WGS) entry which is preliminary data.</text>
</comment>
<feature type="domain" description="Serine aminopeptidase S33" evidence="1">
    <location>
        <begin position="30"/>
        <end position="188"/>
    </location>
</feature>
<dbReference type="InterPro" id="IPR022742">
    <property type="entry name" value="Hydrolase_4"/>
</dbReference>
<protein>
    <recommendedName>
        <fullName evidence="1">Serine aminopeptidase S33 domain-containing protein</fullName>
    </recommendedName>
</protein>
<dbReference type="InterPro" id="IPR051044">
    <property type="entry name" value="MAG_DAG_Lipase"/>
</dbReference>
<proteinExistence type="predicted"/>
<dbReference type="EMBL" id="AUSU01004883">
    <property type="protein sequence ID" value="EPS64357.1"/>
    <property type="molecule type" value="Genomic_DNA"/>
</dbReference>
<dbReference type="AlphaFoldDB" id="S8DWW9"/>
<sequence length="189" mass="21274">NHRIRYEEAYITNSRGVRLFTCRWAPQDSDSKALIFLCHGYGMDCSVSMKGCAIRLVNAGYEVHGVDCEGHGKSSGLQGLISSFDDLVDDVSEYYSDVSEKKENKRKLRFLLGESMGGAMALRLNRKRPEYWDGAVLVAPMCKIADDVRPSPLVIKALTYLARVIPTWKITPTPDIIDIAFRDPQVREE</sequence>
<dbReference type="Pfam" id="PF12146">
    <property type="entry name" value="Hydrolase_4"/>
    <property type="match status" value="1"/>
</dbReference>
<name>S8DWW9_9LAMI</name>
<dbReference type="OrthoDB" id="2498029at2759"/>
<feature type="non-terminal residue" evidence="2">
    <location>
        <position position="1"/>
    </location>
</feature>
<dbReference type="PANTHER" id="PTHR11614">
    <property type="entry name" value="PHOSPHOLIPASE-RELATED"/>
    <property type="match status" value="1"/>
</dbReference>
<dbReference type="Gene3D" id="3.40.50.1820">
    <property type="entry name" value="alpha/beta hydrolase"/>
    <property type="match status" value="1"/>
</dbReference>
<evidence type="ECO:0000259" key="1">
    <source>
        <dbReference type="Pfam" id="PF12146"/>
    </source>
</evidence>